<evidence type="ECO:0000256" key="4">
    <source>
        <dbReference type="ARBA" id="ARBA00022525"/>
    </source>
</evidence>
<dbReference type="GO" id="GO:0008083">
    <property type="term" value="F:growth factor activity"/>
    <property type="evidence" value="ECO:0007669"/>
    <property type="project" value="UniProtKB-KW"/>
</dbReference>
<keyword evidence="5" id="KW-0732">Signal</keyword>
<dbReference type="InterPro" id="IPR017948">
    <property type="entry name" value="TGFb_CS"/>
</dbReference>
<dbReference type="PROSITE" id="PS51362">
    <property type="entry name" value="TGF_BETA_2"/>
    <property type="match status" value="1"/>
</dbReference>
<dbReference type="Pfam" id="PF00688">
    <property type="entry name" value="TGFb_propeptide"/>
    <property type="match status" value="1"/>
</dbReference>
<evidence type="ECO:0000313" key="14">
    <source>
        <dbReference type="Proteomes" id="UP001187531"/>
    </source>
</evidence>
<accession>A0AA88H6B6</accession>
<organism evidence="13 14">
    <name type="scientific">Artemia franciscana</name>
    <name type="common">Brine shrimp</name>
    <name type="synonym">Artemia sanfranciscana</name>
    <dbReference type="NCBI Taxonomy" id="6661"/>
    <lineage>
        <taxon>Eukaryota</taxon>
        <taxon>Metazoa</taxon>
        <taxon>Ecdysozoa</taxon>
        <taxon>Arthropoda</taxon>
        <taxon>Crustacea</taxon>
        <taxon>Branchiopoda</taxon>
        <taxon>Anostraca</taxon>
        <taxon>Artemiidae</taxon>
        <taxon>Artemia</taxon>
    </lineage>
</organism>
<dbReference type="Gene3D" id="2.10.90.10">
    <property type="entry name" value="Cystine-knot cytokines"/>
    <property type="match status" value="1"/>
</dbReference>
<dbReference type="InterPro" id="IPR001839">
    <property type="entry name" value="TGF-b_C"/>
</dbReference>
<name>A0AA88H6B6_ARTSF</name>
<dbReference type="PANTHER" id="PTHR11848:SF263">
    <property type="entry name" value="PROTEIN DECAPENTAPLEGIC"/>
    <property type="match status" value="1"/>
</dbReference>
<dbReference type="EMBL" id="JAVRJZ010000020">
    <property type="protein sequence ID" value="KAK2705955.1"/>
    <property type="molecule type" value="Genomic_DNA"/>
</dbReference>
<evidence type="ECO:0000256" key="9">
    <source>
        <dbReference type="ARBA" id="ARBA00023180"/>
    </source>
</evidence>
<protein>
    <recommendedName>
        <fullName evidence="12">TGF-beta family profile domain-containing protein</fullName>
    </recommendedName>
</protein>
<evidence type="ECO:0000256" key="8">
    <source>
        <dbReference type="ARBA" id="ARBA00023157"/>
    </source>
</evidence>
<dbReference type="CDD" id="cd13760">
    <property type="entry name" value="TGF_beta_BMP2_like"/>
    <property type="match status" value="1"/>
</dbReference>
<keyword evidence="8" id="KW-1015">Disulfide bond</keyword>
<dbReference type="GO" id="GO:0051240">
    <property type="term" value="P:positive regulation of multicellular organismal process"/>
    <property type="evidence" value="ECO:0007669"/>
    <property type="project" value="UniProtKB-ARBA"/>
</dbReference>
<keyword evidence="9" id="KW-0325">Glycoprotein</keyword>
<dbReference type="PROSITE" id="PS00250">
    <property type="entry name" value="TGF_BETA_1"/>
    <property type="match status" value="1"/>
</dbReference>
<comment type="similarity">
    <text evidence="2 10">Belongs to the TGF-beta family.</text>
</comment>
<keyword evidence="3" id="KW-0217">Developmental protein</keyword>
<dbReference type="GO" id="GO:0005615">
    <property type="term" value="C:extracellular space"/>
    <property type="evidence" value="ECO:0007669"/>
    <property type="project" value="TreeGrafter"/>
</dbReference>
<dbReference type="InterPro" id="IPR029034">
    <property type="entry name" value="Cystine-knot_cytokine"/>
</dbReference>
<keyword evidence="4" id="KW-0964">Secreted</keyword>
<dbReference type="PANTHER" id="PTHR11848">
    <property type="entry name" value="TGF-BETA FAMILY"/>
    <property type="match status" value="1"/>
</dbReference>
<proteinExistence type="inferred from homology"/>
<feature type="compositionally biased region" description="Basic residues" evidence="11">
    <location>
        <begin position="284"/>
        <end position="299"/>
    </location>
</feature>
<evidence type="ECO:0000256" key="6">
    <source>
        <dbReference type="ARBA" id="ARBA00022782"/>
    </source>
</evidence>
<feature type="region of interest" description="Disordered" evidence="11">
    <location>
        <begin position="279"/>
        <end position="299"/>
    </location>
</feature>
<sequence>MRLVSSVGLLLMVICMFGMPSFLFVGSKRSVSATASFAASGEATSELETNLLQMLGMKKRPRPKRENVVIPDFLLELYKIQTGMDVDTTSINLSGKHTQDANTVRTFPSLSGEEKRSEINRAHLKFDLKSIPETEVLKAAEIRLFRKQLRHRRSVKSNSTIKHPKQQVTVSDILKYQSDGTPISRVLDTKLLNCGNGGWETFDIFPAIDRWRLEPRKNFGILIEVTSTDGSLAKDEHLRLLKRRKRDSGSVWETQHPYDEDIADTTWLQEQPLLVTYTDDGRGRQRSKRAPRRKHRKKGKHELCRRLPLYVDFNEVKWNDWIVAPHGYNAYFCEGKCPFPLADHLNSTNHAIVQNLVNSVNPAVRPACCVPTDLSSISMLYLDEFEKLVLKNYQDMVVEGCGCR</sequence>
<dbReference type="Gene3D" id="2.60.120.970">
    <property type="match status" value="1"/>
</dbReference>
<keyword evidence="14" id="KW-1185">Reference proteome</keyword>
<comment type="caution">
    <text evidence="13">The sequence shown here is derived from an EMBL/GenBank/DDBJ whole genome shotgun (WGS) entry which is preliminary data.</text>
</comment>
<dbReference type="Proteomes" id="UP001187531">
    <property type="component" value="Unassembled WGS sequence"/>
</dbReference>
<dbReference type="SMART" id="SM00204">
    <property type="entry name" value="TGFB"/>
    <property type="match status" value="1"/>
</dbReference>
<evidence type="ECO:0000256" key="7">
    <source>
        <dbReference type="ARBA" id="ARBA00023030"/>
    </source>
</evidence>
<evidence type="ECO:0000256" key="2">
    <source>
        <dbReference type="ARBA" id="ARBA00006656"/>
    </source>
</evidence>
<evidence type="ECO:0000256" key="10">
    <source>
        <dbReference type="RuleBase" id="RU000354"/>
    </source>
</evidence>
<dbReference type="GO" id="GO:0051094">
    <property type="term" value="P:positive regulation of developmental process"/>
    <property type="evidence" value="ECO:0007669"/>
    <property type="project" value="UniProtKB-ARBA"/>
</dbReference>
<dbReference type="SUPFAM" id="SSF57501">
    <property type="entry name" value="Cystine-knot cytokines"/>
    <property type="match status" value="1"/>
</dbReference>
<dbReference type="GO" id="GO:0005125">
    <property type="term" value="F:cytokine activity"/>
    <property type="evidence" value="ECO:0007669"/>
    <property type="project" value="TreeGrafter"/>
</dbReference>
<gene>
    <name evidence="13" type="ORF">QYM36_016093</name>
</gene>
<dbReference type="InterPro" id="IPR001111">
    <property type="entry name" value="TGF-b_propeptide"/>
</dbReference>
<reference evidence="13" key="1">
    <citation type="submission" date="2023-07" db="EMBL/GenBank/DDBJ databases">
        <title>Chromosome-level genome assembly of Artemia franciscana.</title>
        <authorList>
            <person name="Jo E."/>
        </authorList>
    </citation>
    <scope>NUCLEOTIDE SEQUENCE</scope>
    <source>
        <tissue evidence="13">Whole body</tissue>
    </source>
</reference>
<keyword evidence="6" id="KW-0221">Differentiation</keyword>
<dbReference type="InterPro" id="IPR015615">
    <property type="entry name" value="TGF-beta-rel"/>
</dbReference>
<evidence type="ECO:0000256" key="5">
    <source>
        <dbReference type="ARBA" id="ARBA00022729"/>
    </source>
</evidence>
<dbReference type="GO" id="GO:0030154">
    <property type="term" value="P:cell differentiation"/>
    <property type="evidence" value="ECO:0007669"/>
    <property type="project" value="UniProtKB-KW"/>
</dbReference>
<dbReference type="Pfam" id="PF00019">
    <property type="entry name" value="TGF_beta"/>
    <property type="match status" value="1"/>
</dbReference>
<evidence type="ECO:0000259" key="12">
    <source>
        <dbReference type="PROSITE" id="PS51362"/>
    </source>
</evidence>
<evidence type="ECO:0000256" key="3">
    <source>
        <dbReference type="ARBA" id="ARBA00022473"/>
    </source>
</evidence>
<evidence type="ECO:0000313" key="13">
    <source>
        <dbReference type="EMBL" id="KAK2705955.1"/>
    </source>
</evidence>
<comment type="subcellular location">
    <subcellularLocation>
        <location evidence="1">Secreted</location>
    </subcellularLocation>
</comment>
<evidence type="ECO:0000256" key="11">
    <source>
        <dbReference type="SAM" id="MobiDB-lite"/>
    </source>
</evidence>
<evidence type="ECO:0000256" key="1">
    <source>
        <dbReference type="ARBA" id="ARBA00004613"/>
    </source>
</evidence>
<keyword evidence="7 10" id="KW-0339">Growth factor</keyword>
<dbReference type="FunFam" id="2.10.90.10:FF:000103">
    <property type="entry name" value="Bone morphogenetic protein 16"/>
    <property type="match status" value="1"/>
</dbReference>
<dbReference type="AlphaFoldDB" id="A0AA88H6B6"/>
<feature type="domain" description="TGF-beta family profile" evidence="12">
    <location>
        <begin position="286"/>
        <end position="404"/>
    </location>
</feature>